<keyword evidence="3" id="KW-0804">Transcription</keyword>
<evidence type="ECO:0000256" key="1">
    <source>
        <dbReference type="ARBA" id="ARBA00023015"/>
    </source>
</evidence>
<sequence>MDVAPPTDELVPRARRGRPGYDRDQVLGIAVSLFNEKGYDATSVSDLAERLGLTKSALYHHFASKEHVLDLALDDALTSLERVLEHPEAQHGPADARLAHVIRGAVRVLIEKLPSVTLLLRVRGNSPVELSALERRRVFDHRVTEVVRRAQDEGHLRADVDPAVATRLVFGMVNSLTEWYRPGGALDAEQLSTVVLSTALDGLRTPPDPR</sequence>
<protein>
    <submittedName>
        <fullName evidence="6">TetR/AcrR family transcriptional regulator</fullName>
    </submittedName>
</protein>
<dbReference type="InterPro" id="IPR001647">
    <property type="entry name" value="HTH_TetR"/>
</dbReference>
<dbReference type="SUPFAM" id="SSF48498">
    <property type="entry name" value="Tetracyclin repressor-like, C-terminal domain"/>
    <property type="match status" value="1"/>
</dbReference>
<dbReference type="Pfam" id="PF17932">
    <property type="entry name" value="TetR_C_24"/>
    <property type="match status" value="1"/>
</dbReference>
<keyword evidence="7" id="KW-1185">Reference proteome</keyword>
<dbReference type="InterPro" id="IPR036271">
    <property type="entry name" value="Tet_transcr_reg_TetR-rel_C_sf"/>
</dbReference>
<evidence type="ECO:0000259" key="5">
    <source>
        <dbReference type="PROSITE" id="PS50977"/>
    </source>
</evidence>
<reference evidence="6 7" key="1">
    <citation type="submission" date="2023-11" db="EMBL/GenBank/DDBJ databases">
        <title>Draft genome sequence of Microbacterium arthrosphaerae JCM 30492.</title>
        <authorList>
            <person name="Zhang G."/>
            <person name="Ding Y."/>
        </authorList>
    </citation>
    <scope>NUCLEOTIDE SEQUENCE [LARGE SCALE GENOMIC DNA]</scope>
    <source>
        <strain evidence="6 7">JCM 30492</strain>
    </source>
</reference>
<dbReference type="InterPro" id="IPR050109">
    <property type="entry name" value="HTH-type_TetR-like_transc_reg"/>
</dbReference>
<evidence type="ECO:0000256" key="4">
    <source>
        <dbReference type="PROSITE-ProRule" id="PRU00335"/>
    </source>
</evidence>
<dbReference type="Proteomes" id="UP001283109">
    <property type="component" value="Unassembled WGS sequence"/>
</dbReference>
<dbReference type="Pfam" id="PF00440">
    <property type="entry name" value="TetR_N"/>
    <property type="match status" value="1"/>
</dbReference>
<dbReference type="PANTHER" id="PTHR30055">
    <property type="entry name" value="HTH-TYPE TRANSCRIPTIONAL REGULATOR RUTR"/>
    <property type="match status" value="1"/>
</dbReference>
<keyword evidence="1" id="KW-0805">Transcription regulation</keyword>
<dbReference type="InterPro" id="IPR041490">
    <property type="entry name" value="KstR2_TetR_C"/>
</dbReference>
<evidence type="ECO:0000313" key="6">
    <source>
        <dbReference type="EMBL" id="MDW4573981.1"/>
    </source>
</evidence>
<name>A0ABU4H3S2_9MICO</name>
<evidence type="ECO:0000313" key="7">
    <source>
        <dbReference type="Proteomes" id="UP001283109"/>
    </source>
</evidence>
<proteinExistence type="predicted"/>
<gene>
    <name evidence="6" type="ORF">R8Z58_14465</name>
</gene>
<organism evidence="6 7">
    <name type="scientific">Microbacterium arthrosphaerae</name>
    <dbReference type="NCBI Taxonomy" id="792652"/>
    <lineage>
        <taxon>Bacteria</taxon>
        <taxon>Bacillati</taxon>
        <taxon>Actinomycetota</taxon>
        <taxon>Actinomycetes</taxon>
        <taxon>Micrococcales</taxon>
        <taxon>Microbacteriaceae</taxon>
        <taxon>Microbacterium</taxon>
    </lineage>
</organism>
<feature type="DNA-binding region" description="H-T-H motif" evidence="4">
    <location>
        <begin position="43"/>
        <end position="62"/>
    </location>
</feature>
<dbReference type="PRINTS" id="PR00455">
    <property type="entry name" value="HTHTETR"/>
</dbReference>
<feature type="domain" description="HTH tetR-type" evidence="5">
    <location>
        <begin position="20"/>
        <end position="80"/>
    </location>
</feature>
<comment type="caution">
    <text evidence="6">The sequence shown here is derived from an EMBL/GenBank/DDBJ whole genome shotgun (WGS) entry which is preliminary data.</text>
</comment>
<dbReference type="Gene3D" id="1.10.10.60">
    <property type="entry name" value="Homeodomain-like"/>
    <property type="match status" value="1"/>
</dbReference>
<dbReference type="InterPro" id="IPR009057">
    <property type="entry name" value="Homeodomain-like_sf"/>
</dbReference>
<dbReference type="SUPFAM" id="SSF46689">
    <property type="entry name" value="Homeodomain-like"/>
    <property type="match status" value="1"/>
</dbReference>
<dbReference type="PROSITE" id="PS50977">
    <property type="entry name" value="HTH_TETR_2"/>
    <property type="match status" value="1"/>
</dbReference>
<dbReference type="EMBL" id="JAWQEV010000004">
    <property type="protein sequence ID" value="MDW4573981.1"/>
    <property type="molecule type" value="Genomic_DNA"/>
</dbReference>
<dbReference type="RefSeq" id="WP_318354468.1">
    <property type="nucleotide sequence ID" value="NZ_JAWQEV010000004.1"/>
</dbReference>
<dbReference type="Gene3D" id="1.10.357.10">
    <property type="entry name" value="Tetracycline Repressor, domain 2"/>
    <property type="match status" value="1"/>
</dbReference>
<evidence type="ECO:0000256" key="3">
    <source>
        <dbReference type="ARBA" id="ARBA00023163"/>
    </source>
</evidence>
<accession>A0ABU4H3S2</accession>
<evidence type="ECO:0000256" key="2">
    <source>
        <dbReference type="ARBA" id="ARBA00023125"/>
    </source>
</evidence>
<keyword evidence="2 4" id="KW-0238">DNA-binding</keyword>
<dbReference type="PANTHER" id="PTHR30055:SF234">
    <property type="entry name" value="HTH-TYPE TRANSCRIPTIONAL REGULATOR BETI"/>
    <property type="match status" value="1"/>
</dbReference>